<dbReference type="Proteomes" id="UP000186601">
    <property type="component" value="Unassembled WGS sequence"/>
</dbReference>
<name>A0A2R6NK26_9APHY</name>
<sequence length="51" mass="5949">MANPQYHLRVYPDKSTKSRDRKSCMDLVVQGDRSLPLNLMVVWSQGQRITE</sequence>
<comment type="caution">
    <text evidence="2">The sequence shown here is derived from an EMBL/GenBank/DDBJ whole genome shotgun (WGS) entry which is preliminary data.</text>
</comment>
<organism evidence="2 3">
    <name type="scientific">Hermanssonia centrifuga</name>
    <dbReference type="NCBI Taxonomy" id="98765"/>
    <lineage>
        <taxon>Eukaryota</taxon>
        <taxon>Fungi</taxon>
        <taxon>Dikarya</taxon>
        <taxon>Basidiomycota</taxon>
        <taxon>Agaricomycotina</taxon>
        <taxon>Agaricomycetes</taxon>
        <taxon>Polyporales</taxon>
        <taxon>Meruliaceae</taxon>
        <taxon>Hermanssonia</taxon>
    </lineage>
</organism>
<accession>A0A2R6NK26</accession>
<dbReference type="EMBL" id="MLYV02001139">
    <property type="protein sequence ID" value="PSR72713.1"/>
    <property type="molecule type" value="Genomic_DNA"/>
</dbReference>
<keyword evidence="3" id="KW-1185">Reference proteome</keyword>
<dbReference type="OrthoDB" id="167576at2759"/>
<feature type="region of interest" description="Disordered" evidence="1">
    <location>
        <begin position="1"/>
        <end position="22"/>
    </location>
</feature>
<reference evidence="2 3" key="1">
    <citation type="submission" date="2018-02" db="EMBL/GenBank/DDBJ databases">
        <title>Genome sequence of the basidiomycete white-rot fungus Phlebia centrifuga.</title>
        <authorList>
            <person name="Granchi Z."/>
            <person name="Peng M."/>
            <person name="de Vries R.P."/>
            <person name="Hilden K."/>
            <person name="Makela M.R."/>
            <person name="Grigoriev I."/>
            <person name="Riley R."/>
        </authorList>
    </citation>
    <scope>NUCLEOTIDE SEQUENCE [LARGE SCALE GENOMIC DNA]</scope>
    <source>
        <strain evidence="2 3">FBCC195</strain>
    </source>
</reference>
<dbReference type="AlphaFoldDB" id="A0A2R6NK26"/>
<proteinExistence type="predicted"/>
<protein>
    <submittedName>
        <fullName evidence="2">Uncharacterized protein</fullName>
    </submittedName>
</protein>
<evidence type="ECO:0000313" key="3">
    <source>
        <dbReference type="Proteomes" id="UP000186601"/>
    </source>
</evidence>
<evidence type="ECO:0000313" key="2">
    <source>
        <dbReference type="EMBL" id="PSR72713.1"/>
    </source>
</evidence>
<feature type="compositionally biased region" description="Basic and acidic residues" evidence="1">
    <location>
        <begin position="10"/>
        <end position="22"/>
    </location>
</feature>
<gene>
    <name evidence="2" type="ORF">PHLCEN_2v11408</name>
</gene>
<evidence type="ECO:0000256" key="1">
    <source>
        <dbReference type="SAM" id="MobiDB-lite"/>
    </source>
</evidence>